<dbReference type="Proteomes" id="UP000054995">
    <property type="component" value="Unassembled WGS sequence"/>
</dbReference>
<accession>A0A0V1DLY9</accession>
<organism evidence="1 2">
    <name type="scientific">Trichinella pseudospiralis</name>
    <name type="common">Parasitic roundworm</name>
    <dbReference type="NCBI Taxonomy" id="6337"/>
    <lineage>
        <taxon>Eukaryota</taxon>
        <taxon>Metazoa</taxon>
        <taxon>Ecdysozoa</taxon>
        <taxon>Nematoda</taxon>
        <taxon>Enoplea</taxon>
        <taxon>Dorylaimia</taxon>
        <taxon>Trichinellida</taxon>
        <taxon>Trichinellidae</taxon>
        <taxon>Trichinella</taxon>
    </lineage>
</organism>
<dbReference type="EMBL" id="JYDT01003207">
    <property type="protein sequence ID" value="KRY62604.1"/>
    <property type="molecule type" value="Genomic_DNA"/>
</dbReference>
<proteinExistence type="predicted"/>
<keyword evidence="2" id="KW-1185">Reference proteome</keyword>
<protein>
    <submittedName>
        <fullName evidence="1">Uncharacterized protein</fullName>
    </submittedName>
</protein>
<dbReference type="AlphaFoldDB" id="A0A0V1DLY9"/>
<name>A0A0V1DLY9_TRIPS</name>
<reference evidence="1 2" key="1">
    <citation type="submission" date="2015-01" db="EMBL/GenBank/DDBJ databases">
        <title>Evolution of Trichinella species and genotypes.</title>
        <authorList>
            <person name="Korhonen P.K."/>
            <person name="Edoardo P."/>
            <person name="Giuseppe L.R."/>
            <person name="Gasser R.B."/>
        </authorList>
    </citation>
    <scope>NUCLEOTIDE SEQUENCE [LARGE SCALE GENOMIC DNA]</scope>
    <source>
        <strain evidence="1">ISS470</strain>
    </source>
</reference>
<gene>
    <name evidence="1" type="ORF">T4D_2852</name>
</gene>
<sequence length="38" mass="4501">MFFVGISIRQRGIRTFPISFHSVIQLVQVSFRSNDKWC</sequence>
<comment type="caution">
    <text evidence="1">The sequence shown here is derived from an EMBL/GenBank/DDBJ whole genome shotgun (WGS) entry which is preliminary data.</text>
</comment>
<evidence type="ECO:0000313" key="2">
    <source>
        <dbReference type="Proteomes" id="UP000054995"/>
    </source>
</evidence>
<evidence type="ECO:0000313" key="1">
    <source>
        <dbReference type="EMBL" id="KRY62604.1"/>
    </source>
</evidence>